<dbReference type="RefSeq" id="WP_181625767.1">
    <property type="nucleotide sequence ID" value="NZ_CP056597.1"/>
</dbReference>
<accession>A0ABD7AVU2</accession>
<gene>
    <name evidence="1" type="ORF">HV164_05580</name>
</gene>
<evidence type="ECO:0000313" key="2">
    <source>
        <dbReference type="Proteomes" id="UP000512043"/>
    </source>
</evidence>
<reference evidence="2" key="1">
    <citation type="submission" date="2020-06" db="EMBL/GenBank/DDBJ databases">
        <title>REHAB project genomes.</title>
        <authorList>
            <person name="Shaw L.P."/>
        </authorList>
    </citation>
    <scope>NUCLEOTIDE SEQUENCE [LARGE SCALE GENOMIC DNA]</scope>
    <source>
        <strain evidence="2">RHBSTW-00334</strain>
    </source>
</reference>
<dbReference type="AlphaFoldDB" id="A0ABD7AVU2"/>
<proteinExistence type="predicted"/>
<name>A0ABD7AVU2_CITFR</name>
<dbReference type="Proteomes" id="UP000512043">
    <property type="component" value="Chromosome"/>
</dbReference>
<protein>
    <submittedName>
        <fullName evidence="1">Uncharacterized protein</fullName>
    </submittedName>
</protein>
<sequence length="220" mass="23272">MSYGVLLATSSSEVWVSPESIPLALYAKKSVTVATASTITSVTQSYDVSQPIIPFVYTTGQGALWSDIANGTCTVSLRNAAVGTRMDVYFFSIFPQPLPDYGLAIWDASRTCILTNETRTLSDLEKVGGVGTASDNGINTNILKPGKWGVVPEYLGIAVGVINDPLPRPWQSNIRAIARSEGSGTRIVAYSDGGSSTGVSGLGFTNGHGNVIITRVDIYD</sequence>
<organism evidence="1 2">
    <name type="scientific">Citrobacter freundii</name>
    <dbReference type="NCBI Taxonomy" id="546"/>
    <lineage>
        <taxon>Bacteria</taxon>
        <taxon>Pseudomonadati</taxon>
        <taxon>Pseudomonadota</taxon>
        <taxon>Gammaproteobacteria</taxon>
        <taxon>Enterobacterales</taxon>
        <taxon>Enterobacteriaceae</taxon>
        <taxon>Citrobacter</taxon>
        <taxon>Citrobacter freundii complex</taxon>
    </lineage>
</organism>
<dbReference type="EMBL" id="CP056597">
    <property type="protein sequence ID" value="QLY36025.1"/>
    <property type="molecule type" value="Genomic_DNA"/>
</dbReference>
<evidence type="ECO:0000313" key="1">
    <source>
        <dbReference type="EMBL" id="QLY36025.1"/>
    </source>
</evidence>